<feature type="chain" id="PRO_5047410048" evidence="1">
    <location>
        <begin position="21"/>
        <end position="780"/>
    </location>
</feature>
<keyword evidence="1" id="KW-0732">Signal</keyword>
<keyword evidence="3" id="KW-1185">Reference proteome</keyword>
<name>A0ABS9BFT0_9BACT</name>
<comment type="caution">
    <text evidence="2">The sequence shown here is derived from an EMBL/GenBank/DDBJ whole genome shotgun (WGS) entry which is preliminary data.</text>
</comment>
<dbReference type="SUPFAM" id="SSF48208">
    <property type="entry name" value="Six-hairpin glycosidases"/>
    <property type="match status" value="1"/>
</dbReference>
<dbReference type="RefSeq" id="WP_234864222.1">
    <property type="nucleotide sequence ID" value="NZ_JAKEVY010000001.1"/>
</dbReference>
<evidence type="ECO:0000256" key="1">
    <source>
        <dbReference type="SAM" id="SignalP"/>
    </source>
</evidence>
<dbReference type="Proteomes" id="UP001200145">
    <property type="component" value="Unassembled WGS sequence"/>
</dbReference>
<organism evidence="2 3">
    <name type="scientific">Flavihumibacter fluminis</name>
    <dbReference type="NCBI Taxonomy" id="2909236"/>
    <lineage>
        <taxon>Bacteria</taxon>
        <taxon>Pseudomonadati</taxon>
        <taxon>Bacteroidota</taxon>
        <taxon>Chitinophagia</taxon>
        <taxon>Chitinophagales</taxon>
        <taxon>Chitinophagaceae</taxon>
        <taxon>Flavihumibacter</taxon>
    </lineage>
</organism>
<reference evidence="2 3" key="1">
    <citation type="submission" date="2022-01" db="EMBL/GenBank/DDBJ databases">
        <title>Flavihumibacter sp. nov., isolated from sediment of a river.</title>
        <authorList>
            <person name="Liu H."/>
        </authorList>
    </citation>
    <scope>NUCLEOTIDE SEQUENCE [LARGE SCALE GENOMIC DNA]</scope>
    <source>
        <strain evidence="2 3">RY-1</strain>
    </source>
</reference>
<dbReference type="InterPro" id="IPR012341">
    <property type="entry name" value="6hp_glycosidase-like_sf"/>
</dbReference>
<accession>A0ABS9BFT0</accession>
<dbReference type="InterPro" id="IPR008928">
    <property type="entry name" value="6-hairpin_glycosidase_sf"/>
</dbReference>
<protein>
    <submittedName>
        <fullName evidence="2">Glycoside hydrolase family 127 protein</fullName>
    </submittedName>
</protein>
<keyword evidence="2" id="KW-0378">Hydrolase</keyword>
<feature type="signal peptide" evidence="1">
    <location>
        <begin position="1"/>
        <end position="20"/>
    </location>
</feature>
<evidence type="ECO:0000313" key="3">
    <source>
        <dbReference type="Proteomes" id="UP001200145"/>
    </source>
</evidence>
<gene>
    <name evidence="2" type="ORF">L0U88_03500</name>
</gene>
<dbReference type="Gene3D" id="1.50.10.10">
    <property type="match status" value="1"/>
</dbReference>
<dbReference type="GO" id="GO:0016787">
    <property type="term" value="F:hydrolase activity"/>
    <property type="evidence" value="ECO:0007669"/>
    <property type="project" value="UniProtKB-KW"/>
</dbReference>
<dbReference type="EMBL" id="JAKEVY010000001">
    <property type="protein sequence ID" value="MCF1713694.1"/>
    <property type="molecule type" value="Genomic_DNA"/>
</dbReference>
<sequence length="780" mass="88293">MMRKILLSVIVLSCGMNALAQNTLQQQLASMNAALQLRFNTYDEQRYSRLIQSTTAKLSDDSNAVQEVYANCVVWKVKYHTKPVPGYKDLMEVQVDFLVSEGEVNEASVSLDLVFDHWRTENFVLAPAALYNGNRFEARVIPYSPKLSYYATGYKNPAEKEKDVPVDIGRQVPTIISDVPRLSLGNGVSRVQFRSGDMSTPAIGFYSPSVQRICWMLTEQGNQLGDYGIDIEETKDRSRAIISLTAPVVREMYQYKITTTREPSIDRGYHFRKGDAFSIRVYLYTKPADDLQELFNTFSSLRTLPVYDRKMKQELPFSMASKIMFEGLNRNDWNEAFNYYSVGSWKRWTPGWTGGFQLLYSLLLSKQDSLTRERIIRNLRFAFTHAVAPSGFFWDAIEKDIPVPGDFRRPHTRNWHLVRRSADGLYYALQLMQYLDGTDKNWAVKFQMPDGYRDTIRRVADAFFRQWQKEGQLGQFVDNYTGEIIVGGSASGSLVPAALALSASYYKEPKFLDAAKSMMRYFDTAFIRKGYTTGGPGDALQNPDSESAYSMVESAVALYEATGEKEWLDIAERMTVQFATWVSSYNYRFPSSSSFGKLGILSNGAVWANTQNKHGSPNICTHGGLGLLKLYLATGDPFYRDLLRDIVHNCVQYISRKDKPIGAIPPGGVDERCSTTDWLEGIGEVMNQTTWAQIANMLSVNQLPGMVVKRDGSFVVLDHLDVKPKGITRKAFEFEVHNATLFDAELKVFVETGIMNVNQPASFMNFSIKAGERKLLRVSK</sequence>
<proteinExistence type="predicted"/>
<evidence type="ECO:0000313" key="2">
    <source>
        <dbReference type="EMBL" id="MCF1713694.1"/>
    </source>
</evidence>